<organism evidence="1 2">
    <name type="scientific">Desulfurispirillum indicum (strain ATCC BAA-1389 / DSM 22839 / S5)</name>
    <dbReference type="NCBI Taxonomy" id="653733"/>
    <lineage>
        <taxon>Bacteria</taxon>
        <taxon>Pseudomonadati</taxon>
        <taxon>Chrysiogenota</taxon>
        <taxon>Chrysiogenia</taxon>
        <taxon>Chrysiogenales</taxon>
        <taxon>Chrysiogenaceae</taxon>
        <taxon>Desulfurispirillum</taxon>
    </lineage>
</organism>
<protein>
    <submittedName>
        <fullName evidence="1">Uncharacterized protein</fullName>
    </submittedName>
</protein>
<evidence type="ECO:0000313" key="1">
    <source>
        <dbReference type="EMBL" id="ADU65654.1"/>
    </source>
</evidence>
<accession>E6W2S0</accession>
<proteinExistence type="predicted"/>
<keyword evidence="2" id="KW-1185">Reference proteome</keyword>
<dbReference type="HOGENOM" id="CLU_1774384_0_0_0"/>
<dbReference type="EMBL" id="CP002432">
    <property type="protein sequence ID" value="ADU65654.1"/>
    <property type="molecule type" value="Genomic_DNA"/>
</dbReference>
<gene>
    <name evidence="1" type="ordered locus">Selin_0914</name>
</gene>
<dbReference type="AlphaFoldDB" id="E6W2S0"/>
<dbReference type="InParanoid" id="E6W2S0"/>
<reference evidence="1 2" key="1">
    <citation type="submission" date="2010-12" db="EMBL/GenBank/DDBJ databases">
        <title>Complete sequence of Desulfurispirillum indicum S5.</title>
        <authorList>
            <consortium name="US DOE Joint Genome Institute"/>
            <person name="Lucas S."/>
            <person name="Copeland A."/>
            <person name="Lapidus A."/>
            <person name="Cheng J.-F."/>
            <person name="Goodwin L."/>
            <person name="Pitluck S."/>
            <person name="Chertkov O."/>
            <person name="Held B."/>
            <person name="Detter J.C."/>
            <person name="Han C."/>
            <person name="Tapia R."/>
            <person name="Land M."/>
            <person name="Hauser L."/>
            <person name="Kyrpides N."/>
            <person name="Ivanova N."/>
            <person name="Mikhailova N."/>
            <person name="Haggblom M."/>
            <person name="Rauschenbach I."/>
            <person name="Bini E."/>
            <person name="Woyke T."/>
        </authorList>
    </citation>
    <scope>NUCLEOTIDE SEQUENCE [LARGE SCALE GENOMIC DNA]</scope>
    <source>
        <strain evidence="2">ATCC BAA-1389 / DSM 22839 / S5</strain>
    </source>
</reference>
<dbReference type="STRING" id="653733.Selin_0914"/>
<evidence type="ECO:0000313" key="2">
    <source>
        <dbReference type="Proteomes" id="UP000002572"/>
    </source>
</evidence>
<sequence length="146" mass="16371">MSQPSSRPVLQSIMKQIHHSYLNGPAERPEIGELLSRYQDISQHQRILLLAGYLEILNIIHQEQLGVPVQTLQKILTSMQQHLGPWESTLGELLGNGMLQHAIQQADENAPALEVLSVTEQGYALIENIVVEANFSTNNIQKVEEQ</sequence>
<dbReference type="KEGG" id="din:Selin_0914"/>
<name>E6W2S0_DESIS</name>
<dbReference type="Proteomes" id="UP000002572">
    <property type="component" value="Chromosome"/>
</dbReference>